<dbReference type="AlphaFoldDB" id="F7YYL6"/>
<dbReference type="KEGG" id="tta:Theth_0965"/>
<evidence type="ECO:0000259" key="1">
    <source>
        <dbReference type="PROSITE" id="PS51833"/>
    </source>
</evidence>
<keyword evidence="3" id="KW-1185">Reference proteome</keyword>
<dbReference type="PANTHER" id="PTHR33525:SF3">
    <property type="entry name" value="RIBONUCLEASE Y"/>
    <property type="match status" value="1"/>
</dbReference>
<dbReference type="Pfam" id="PF08668">
    <property type="entry name" value="HDOD"/>
    <property type="match status" value="1"/>
</dbReference>
<dbReference type="PATRIC" id="fig|688269.3.peg.989"/>
<gene>
    <name evidence="2" type="ORF">Theth_0965</name>
</gene>
<dbReference type="HOGENOM" id="CLU_048246_4_2_0"/>
<dbReference type="InterPro" id="IPR052340">
    <property type="entry name" value="RNase_Y/CdgJ"/>
</dbReference>
<dbReference type="InterPro" id="IPR006675">
    <property type="entry name" value="HDIG_dom"/>
</dbReference>
<accession>F7YYL6</accession>
<dbReference type="PANTHER" id="PTHR33525">
    <property type="match status" value="1"/>
</dbReference>
<dbReference type="STRING" id="688269.Theth_0965"/>
<protein>
    <submittedName>
        <fullName evidence="2">Putative signal transduction protein</fullName>
    </submittedName>
</protein>
<sequence precursor="true">MQLKDFIDKIEQLPTPDPVVQRIISIASDPNASAKDLADAMRLDPSLTAKVLRLVNSAYYGLPRKIAKLNEAIMILGFKTVRNLALSVFTYKSLTGSRNSKIDQLALWKHFVGVAVAGELLAHMLNYPNREEVFVAGLLHDLGKLALDYISPESFAAVAKVTKTLQISFFEAEAKLNIPQHTATGSLLAERWNLPEIVTQPISGHHDVKSFSDSVYADVVSMVHIADFVVNTFKFGDSYTYGGLKLSPDALNVLAIKPKMLTNYVDKLKERLATAEEFLSIDKAVEV</sequence>
<organism evidence="2 3">
    <name type="scientific">Pseudothermotoga thermarum DSM 5069</name>
    <dbReference type="NCBI Taxonomy" id="688269"/>
    <lineage>
        <taxon>Bacteria</taxon>
        <taxon>Thermotogati</taxon>
        <taxon>Thermotogota</taxon>
        <taxon>Thermotogae</taxon>
        <taxon>Thermotogales</taxon>
        <taxon>Thermotogaceae</taxon>
        <taxon>Pseudothermotoga</taxon>
    </lineage>
</organism>
<dbReference type="SUPFAM" id="SSF109604">
    <property type="entry name" value="HD-domain/PDEase-like"/>
    <property type="match status" value="1"/>
</dbReference>
<dbReference type="InterPro" id="IPR013976">
    <property type="entry name" value="HDOD"/>
</dbReference>
<dbReference type="Gene3D" id="1.10.3210.10">
    <property type="entry name" value="Hypothetical protein af1432"/>
    <property type="match status" value="1"/>
</dbReference>
<dbReference type="PROSITE" id="PS51833">
    <property type="entry name" value="HDOD"/>
    <property type="match status" value="1"/>
</dbReference>
<dbReference type="CDD" id="cd00077">
    <property type="entry name" value="HDc"/>
    <property type="match status" value="1"/>
</dbReference>
<evidence type="ECO:0000313" key="3">
    <source>
        <dbReference type="Proteomes" id="UP000006804"/>
    </source>
</evidence>
<dbReference type="EMBL" id="CP002351">
    <property type="protein sequence ID" value="AEH51048.1"/>
    <property type="molecule type" value="Genomic_DNA"/>
</dbReference>
<reference evidence="2 3" key="1">
    <citation type="submission" date="2010-11" db="EMBL/GenBank/DDBJ databases">
        <title>The complete genome of Thermotoga thermarum DSM 5069.</title>
        <authorList>
            <consortium name="US DOE Joint Genome Institute (JGI-PGF)"/>
            <person name="Lucas S."/>
            <person name="Copeland A."/>
            <person name="Lapidus A."/>
            <person name="Bruce D."/>
            <person name="Goodwin L."/>
            <person name="Pitluck S."/>
            <person name="Kyrpides N."/>
            <person name="Mavromatis K."/>
            <person name="Ivanova N."/>
            <person name="Zeytun A."/>
            <person name="Brettin T."/>
            <person name="Detter J.C."/>
            <person name="Tapia R."/>
            <person name="Han C."/>
            <person name="Land M."/>
            <person name="Hauser L."/>
            <person name="Markowitz V."/>
            <person name="Cheng J.-F."/>
            <person name="Hugenholtz P."/>
            <person name="Woyke T."/>
            <person name="Wu D."/>
            <person name="Spring S."/>
            <person name="Schroeder M."/>
            <person name="Brambilla E."/>
            <person name="Klenk H.-P."/>
            <person name="Eisen J.A."/>
        </authorList>
    </citation>
    <scope>NUCLEOTIDE SEQUENCE [LARGE SCALE GENOMIC DNA]</scope>
    <source>
        <strain evidence="2 3">DSM 5069</strain>
    </source>
</reference>
<dbReference type="OrthoDB" id="9788446at2"/>
<feature type="domain" description="HDOD" evidence="1">
    <location>
        <begin position="13"/>
        <end position="208"/>
    </location>
</feature>
<dbReference type="NCBIfam" id="TIGR00277">
    <property type="entry name" value="HDIG"/>
    <property type="match status" value="1"/>
</dbReference>
<evidence type="ECO:0000313" key="2">
    <source>
        <dbReference type="EMBL" id="AEH51048.1"/>
    </source>
</evidence>
<name>F7YYL6_9THEM</name>
<dbReference type="InterPro" id="IPR003607">
    <property type="entry name" value="HD/PDEase_dom"/>
</dbReference>
<proteinExistence type="predicted"/>
<dbReference type="RefSeq" id="WP_013932268.1">
    <property type="nucleotide sequence ID" value="NC_015707.1"/>
</dbReference>
<dbReference type="eggNOG" id="COG1639">
    <property type="taxonomic scope" value="Bacteria"/>
</dbReference>
<dbReference type="Proteomes" id="UP000006804">
    <property type="component" value="Chromosome"/>
</dbReference>